<dbReference type="EMBL" id="POUA01000161">
    <property type="protein sequence ID" value="PZG42009.1"/>
    <property type="molecule type" value="Genomic_DNA"/>
</dbReference>
<reference evidence="1 2" key="1">
    <citation type="submission" date="2018-01" db="EMBL/GenBank/DDBJ databases">
        <title>Draft genome sequence of Sphaerisporangium sp. 7K107.</title>
        <authorList>
            <person name="Sahin N."/>
            <person name="Saygin H."/>
            <person name="Ay H."/>
        </authorList>
    </citation>
    <scope>NUCLEOTIDE SEQUENCE [LARGE SCALE GENOMIC DNA]</scope>
    <source>
        <strain evidence="1 2">7K107</strain>
    </source>
</reference>
<evidence type="ECO:0000313" key="1">
    <source>
        <dbReference type="EMBL" id="PZG42009.1"/>
    </source>
</evidence>
<accession>A0A2W2GHH1</accession>
<dbReference type="Proteomes" id="UP000248544">
    <property type="component" value="Unassembled WGS sequence"/>
</dbReference>
<protein>
    <submittedName>
        <fullName evidence="1">Uncharacterized protein</fullName>
    </submittedName>
</protein>
<proteinExistence type="predicted"/>
<organism evidence="1 2">
    <name type="scientific">Spongiactinospora gelatinilytica</name>
    <dbReference type="NCBI Taxonomy" id="2666298"/>
    <lineage>
        <taxon>Bacteria</taxon>
        <taxon>Bacillati</taxon>
        <taxon>Actinomycetota</taxon>
        <taxon>Actinomycetes</taxon>
        <taxon>Streptosporangiales</taxon>
        <taxon>Streptosporangiaceae</taxon>
        <taxon>Spongiactinospora</taxon>
    </lineage>
</organism>
<dbReference type="AlphaFoldDB" id="A0A2W2GHH1"/>
<sequence>MENQANRPDWADRGQRAQQALAVLSAVLLNLGITPPDVVIKVTEDGLSVGYDGAAMARARIIALTLHHAPYRLFATTAVALLGDVFRVAPDGREDPALLSLVTEVAMDLRETTLMTQVMRYFRA</sequence>
<evidence type="ECO:0000313" key="2">
    <source>
        <dbReference type="Proteomes" id="UP000248544"/>
    </source>
</evidence>
<name>A0A2W2GHH1_9ACTN</name>
<gene>
    <name evidence="1" type="ORF">C1I98_20285</name>
</gene>
<comment type="caution">
    <text evidence="1">The sequence shown here is derived from an EMBL/GenBank/DDBJ whole genome shotgun (WGS) entry which is preliminary data.</text>
</comment>
<keyword evidence="2" id="KW-1185">Reference proteome</keyword>